<keyword evidence="2" id="KW-0378">Hydrolase</keyword>
<organism evidence="2 3">
    <name type="scientific">Agromyces larvae</name>
    <dbReference type="NCBI Taxonomy" id="2929802"/>
    <lineage>
        <taxon>Bacteria</taxon>
        <taxon>Bacillati</taxon>
        <taxon>Actinomycetota</taxon>
        <taxon>Actinomycetes</taxon>
        <taxon>Micrococcales</taxon>
        <taxon>Microbacteriaceae</taxon>
        <taxon>Agromyces</taxon>
    </lineage>
</organism>
<dbReference type="InterPro" id="IPR000073">
    <property type="entry name" value="AB_hydrolase_1"/>
</dbReference>
<dbReference type="EMBL" id="CP094528">
    <property type="protein sequence ID" value="UOE44901.1"/>
    <property type="molecule type" value="Genomic_DNA"/>
</dbReference>
<dbReference type="InterPro" id="IPR050228">
    <property type="entry name" value="Carboxylesterase_BioH"/>
</dbReference>
<protein>
    <submittedName>
        <fullName evidence="2">Alpha/beta fold hydrolase</fullName>
    </submittedName>
</protein>
<keyword evidence="3" id="KW-1185">Reference proteome</keyword>
<dbReference type="PANTHER" id="PTHR43194:SF5">
    <property type="entry name" value="PIMELOYL-[ACYL-CARRIER PROTEIN] METHYL ESTER ESTERASE"/>
    <property type="match status" value="1"/>
</dbReference>
<feature type="domain" description="AB hydrolase-1" evidence="1">
    <location>
        <begin position="19"/>
        <end position="253"/>
    </location>
</feature>
<dbReference type="InterPro" id="IPR029058">
    <property type="entry name" value="AB_hydrolase_fold"/>
</dbReference>
<dbReference type="Pfam" id="PF12697">
    <property type="entry name" value="Abhydrolase_6"/>
    <property type="match status" value="1"/>
</dbReference>
<dbReference type="Gene3D" id="3.40.50.1820">
    <property type="entry name" value="alpha/beta hydrolase"/>
    <property type="match status" value="1"/>
</dbReference>
<sequence>MGEAGRDRGAAERMPRARVVLVHGIRTSATMWRNQLAPLRAHGIEVDAIDLPGHGTRLDESFSLDAAYAAIDAALAGTQAQRETDATDRPDAAVPRLLVGLSLGAYLAIGYAAEHPGRIDGLVAASAGTRPRGAGLAGYRALAAAIRRLPDRGRSLNDAMAALFLPPDAADDIIAGGVALDVMADALAAVGTVDLEAALGGIDVPVWFVNGRWDHFRFEERRMLRAARDARLVVVPGATHLVSLVQPEHFTAAVLDAVAELERRAARERRIRAPRPPSRVES</sequence>
<dbReference type="RefSeq" id="WP_243557059.1">
    <property type="nucleotide sequence ID" value="NZ_CP094528.1"/>
</dbReference>
<accession>A0ABY4C090</accession>
<evidence type="ECO:0000313" key="3">
    <source>
        <dbReference type="Proteomes" id="UP000832097"/>
    </source>
</evidence>
<evidence type="ECO:0000313" key="2">
    <source>
        <dbReference type="EMBL" id="UOE44901.1"/>
    </source>
</evidence>
<dbReference type="PANTHER" id="PTHR43194">
    <property type="entry name" value="HYDROLASE ALPHA/BETA FOLD FAMILY"/>
    <property type="match status" value="1"/>
</dbReference>
<reference evidence="2 3" key="1">
    <citation type="submission" date="2022-03" db="EMBL/GenBank/DDBJ databases">
        <title>Mucilaginibacter sp. isolated from the gut of Protaetia brevitarsis seulensis larvae.</title>
        <authorList>
            <person name="Won M."/>
            <person name="Kim S.-J."/>
            <person name="Kwon S.-W."/>
        </authorList>
    </citation>
    <scope>NUCLEOTIDE SEQUENCE [LARGE SCALE GENOMIC DNA]</scope>
    <source>
        <strain evidence="2 3">CFWR-12</strain>
    </source>
</reference>
<dbReference type="SUPFAM" id="SSF53474">
    <property type="entry name" value="alpha/beta-Hydrolases"/>
    <property type="match status" value="1"/>
</dbReference>
<dbReference type="GO" id="GO:0016787">
    <property type="term" value="F:hydrolase activity"/>
    <property type="evidence" value="ECO:0007669"/>
    <property type="project" value="UniProtKB-KW"/>
</dbReference>
<dbReference type="Proteomes" id="UP000832097">
    <property type="component" value="Chromosome"/>
</dbReference>
<name>A0ABY4C090_9MICO</name>
<gene>
    <name evidence="2" type="ORF">MTO99_03725</name>
</gene>
<evidence type="ECO:0000259" key="1">
    <source>
        <dbReference type="Pfam" id="PF12697"/>
    </source>
</evidence>
<proteinExistence type="predicted"/>